<sequence>MTFREKLWVDLGGSEDLGKLQHQTLDYLAPVEYIERELAKIHSP</sequence>
<organism evidence="1 2">
    <name type="scientific">Candidatus Hakubella thermalkaliphila</name>
    <dbReference type="NCBI Taxonomy" id="2754717"/>
    <lineage>
        <taxon>Bacteria</taxon>
        <taxon>Bacillati</taxon>
        <taxon>Actinomycetota</taxon>
        <taxon>Actinomycetota incertae sedis</taxon>
        <taxon>Candidatus Hakubellales</taxon>
        <taxon>Candidatus Hakubellaceae</taxon>
        <taxon>Candidatus Hakubella</taxon>
    </lineage>
</organism>
<reference evidence="1 2" key="1">
    <citation type="journal article" date="2020" name="Front. Microbiol.">
        <title>Single-cell genomics of novel Actinobacteria with the Wood-Ljungdahl pathway discovered in a serpentinizing system.</title>
        <authorList>
            <person name="Merino N."/>
            <person name="Kawai M."/>
            <person name="Boyd E.S."/>
            <person name="Colman D.R."/>
            <person name="McGlynn S.E."/>
            <person name="Nealson K.H."/>
            <person name="Kurokawa K."/>
            <person name="Hongoh Y."/>
        </authorList>
    </citation>
    <scope>NUCLEOTIDE SEQUENCE [LARGE SCALE GENOMIC DNA]</scope>
    <source>
        <strain evidence="1 2">S09_30</strain>
    </source>
</reference>
<evidence type="ECO:0000313" key="2">
    <source>
        <dbReference type="Proteomes" id="UP000585609"/>
    </source>
</evidence>
<dbReference type="AlphaFoldDB" id="A0A6V8NUA6"/>
<comment type="caution">
    <text evidence="1">The sequence shown here is derived from an EMBL/GenBank/DDBJ whole genome shotgun (WGS) entry which is preliminary data.</text>
</comment>
<name>A0A6V8NUA6_9ACTN</name>
<dbReference type="EMBL" id="BLRW01000218">
    <property type="protein sequence ID" value="GFP23849.1"/>
    <property type="molecule type" value="Genomic_DNA"/>
</dbReference>
<dbReference type="Proteomes" id="UP000585609">
    <property type="component" value="Unassembled WGS sequence"/>
</dbReference>
<accession>A0A6V8NUA6</accession>
<evidence type="ECO:0000313" key="1">
    <source>
        <dbReference type="EMBL" id="GFP23849.1"/>
    </source>
</evidence>
<gene>
    <name evidence="1" type="ORF">HKBW3S09_01314</name>
</gene>
<proteinExistence type="predicted"/>
<protein>
    <submittedName>
        <fullName evidence="1">Uncharacterized protein</fullName>
    </submittedName>
</protein>
<feature type="non-terminal residue" evidence="1">
    <location>
        <position position="44"/>
    </location>
</feature>